<evidence type="ECO:0000313" key="9">
    <source>
        <dbReference type="EMBL" id="EPE26982.1"/>
    </source>
</evidence>
<dbReference type="GO" id="GO:0000166">
    <property type="term" value="F:nucleotide binding"/>
    <property type="evidence" value="ECO:0007669"/>
    <property type="project" value="InterPro"/>
</dbReference>
<feature type="domain" description="Gfo/Idh/MocA-like oxidoreductase N-terminal" evidence="8">
    <location>
        <begin position="13"/>
        <end position="143"/>
    </location>
</feature>
<reference evidence="9 10" key="1">
    <citation type="journal article" date="2013" name="BMC Genomics">
        <title>Genomics-driven discovery of the pneumocandin biosynthetic gene cluster in the fungus Glarea lozoyensis.</title>
        <authorList>
            <person name="Chen L."/>
            <person name="Yue Q."/>
            <person name="Zhang X."/>
            <person name="Xiang M."/>
            <person name="Wang C."/>
            <person name="Li S."/>
            <person name="Che Y."/>
            <person name="Ortiz-Lopez F.J."/>
            <person name="Bills G.F."/>
            <person name="Liu X."/>
            <person name="An Z."/>
        </authorList>
    </citation>
    <scope>NUCLEOTIDE SEQUENCE [LARGE SCALE GENOMIC DNA]</scope>
    <source>
        <strain evidence="10">ATCC 20868 / MF5171</strain>
    </source>
</reference>
<keyword evidence="3 6" id="KW-0479">Metal-binding</keyword>
<organism evidence="9 10">
    <name type="scientific">Glarea lozoyensis (strain ATCC 20868 / MF5171)</name>
    <dbReference type="NCBI Taxonomy" id="1116229"/>
    <lineage>
        <taxon>Eukaryota</taxon>
        <taxon>Fungi</taxon>
        <taxon>Dikarya</taxon>
        <taxon>Ascomycota</taxon>
        <taxon>Pezizomycotina</taxon>
        <taxon>Leotiomycetes</taxon>
        <taxon>Helotiales</taxon>
        <taxon>Helotiaceae</taxon>
        <taxon>Glarea</taxon>
    </lineage>
</organism>
<keyword evidence="6" id="KW-0349">Heme</keyword>
<dbReference type="Proteomes" id="UP000016922">
    <property type="component" value="Unassembled WGS sequence"/>
</dbReference>
<sequence length="1059" mass="119988">MGDFAPEYDEPKRYLLIGVGPHAKRIYIPHLNELEKEGRARLVCAVDCQGNEQIITEYRDRICASVELAFVPFFTDGMPKSVSEQLSALAHRLRVSCVIISTEPLAHKAYGLWAVSQGFNVIMDKPITTQKGVTTSVEQAYKIAEDYDDLAKAYSELQQRNETMFLISSHRRYHPGLYCTFDMLREVTDRVDCPVTNIISTHCDGMWRLPSEMVDQKYHTFNTGYGKVSHSGYHFLDMVYRFLKSGWTEEKKPDKIEVVSSFMMPNGFQKCFNHEDYKKAFGAETYAKVSKYSDEELEKLMATFGEVDAALQITFIKNNEPICLAQVNLQHNGFSRRSWVTPGADLYKGIGRVKHEFHEIKSGPFQTIVVDSRQANDKHDRSKPSTAKIGTDNHFEVHVFRNSELLGEEKPLVSYSVAELDKRYDSKLPGIYSENVKRGILWEATDFLEGKKNCSELASNLDDHSVPAHIMSAVYVSHVRRISGLNPVVSIDLTYTAKVSPNKGTATASIRGGLEILAKKAPVKAATEVYEIPIDVLSPPRKRALSDAKICQTQRYSDVTHMTIQIWRYLRLRRLQTPQVDVPVINLGADRNFDDAHEKYLYHFKDLLQEGYQKSKHGVYQVWSLDGYILIVTPDLVEELNALGTEVLDFHAASQRRVIGEYEWLKITDSMEAHTILTDLTRQIGTILPSINKEIEYAMECEFPKCQDWTPLAVHPKMLRIMSLVVSLMIVGPTLSRNEEWLMTMAKFVEGIFIAGWELKKYSQFVRPLISRGLVPGVRGVWKQQAVARRLLIPMIRSRRAAEAHAQATGSKYQKPNDMVQWLMDNGAKASPTRTDKNLAELCLVVVFAALHAATQTLVNIVLDLAAHQEYVDQIREEYRTARAKYSGLDDKQALLVNSLSKLDSFMKESQRLNPATLTSFSRLVRRPVTLSTGLHLPAGTHILVPAAMVSLDPVLYPSPNEFRGFRFHEKRASATTADDAHKDQFTTTSPRTMHFGYGRQACPGRFFASAAIKSILVHLLEEFDLRLIDPSAGRPKNMIKGGMNLPSETVELMFRRRK</sequence>
<dbReference type="InterPro" id="IPR002403">
    <property type="entry name" value="Cyt_P450_E_grp-IV"/>
</dbReference>
<dbReference type="CDD" id="cd11041">
    <property type="entry name" value="CYP503A1-like"/>
    <property type="match status" value="1"/>
</dbReference>
<feature type="coiled-coil region" evidence="7">
    <location>
        <begin position="865"/>
        <end position="892"/>
    </location>
</feature>
<dbReference type="KEGG" id="glz:GLAREA_02896"/>
<dbReference type="PRINTS" id="PR00465">
    <property type="entry name" value="EP450IV"/>
</dbReference>
<feature type="binding site" description="axial binding residue" evidence="6">
    <location>
        <position position="1003"/>
    </location>
    <ligand>
        <name>heme</name>
        <dbReference type="ChEBI" id="CHEBI:30413"/>
    </ligand>
    <ligandPart>
        <name>Fe</name>
        <dbReference type="ChEBI" id="CHEBI:18248"/>
    </ligandPart>
</feature>
<dbReference type="GO" id="GO:0020037">
    <property type="term" value="F:heme binding"/>
    <property type="evidence" value="ECO:0007669"/>
    <property type="project" value="InterPro"/>
</dbReference>
<dbReference type="InterPro" id="IPR001128">
    <property type="entry name" value="Cyt_P450"/>
</dbReference>
<proteinExistence type="inferred from homology"/>
<evidence type="ECO:0000256" key="3">
    <source>
        <dbReference type="ARBA" id="ARBA00022723"/>
    </source>
</evidence>
<dbReference type="GeneID" id="19461952"/>
<keyword evidence="7" id="KW-0175">Coiled coil</keyword>
<protein>
    <submittedName>
        <fullName evidence="9">Cytochrome P450</fullName>
    </submittedName>
</protein>
<evidence type="ECO:0000256" key="5">
    <source>
        <dbReference type="ARBA" id="ARBA00023004"/>
    </source>
</evidence>
<accession>S3CKD1</accession>
<dbReference type="InterPro" id="IPR036396">
    <property type="entry name" value="Cyt_P450_sf"/>
</dbReference>
<gene>
    <name evidence="9" type="ORF">GLAREA_02896</name>
</gene>
<evidence type="ECO:0000256" key="6">
    <source>
        <dbReference type="PIRSR" id="PIRSR602403-1"/>
    </source>
</evidence>
<comment type="similarity">
    <text evidence="2">Belongs to the cytochrome P450 family.</text>
</comment>
<dbReference type="GO" id="GO:0005506">
    <property type="term" value="F:iron ion binding"/>
    <property type="evidence" value="ECO:0007669"/>
    <property type="project" value="InterPro"/>
</dbReference>
<comment type="cofactor">
    <cofactor evidence="1 6">
        <name>heme</name>
        <dbReference type="ChEBI" id="CHEBI:30413"/>
    </cofactor>
</comment>
<dbReference type="Gene3D" id="1.10.630.10">
    <property type="entry name" value="Cytochrome P450"/>
    <property type="match status" value="1"/>
</dbReference>
<keyword evidence="10" id="KW-1185">Reference proteome</keyword>
<dbReference type="Pfam" id="PF01408">
    <property type="entry name" value="GFO_IDH_MocA"/>
    <property type="match status" value="1"/>
</dbReference>
<dbReference type="GO" id="GO:0004497">
    <property type="term" value="F:monooxygenase activity"/>
    <property type="evidence" value="ECO:0007669"/>
    <property type="project" value="InterPro"/>
</dbReference>
<dbReference type="AlphaFoldDB" id="S3CKD1"/>
<dbReference type="HOGENOM" id="CLU_289508_0_0_1"/>
<dbReference type="SUPFAM" id="SSF48264">
    <property type="entry name" value="Cytochrome P450"/>
    <property type="match status" value="1"/>
</dbReference>
<evidence type="ECO:0000256" key="1">
    <source>
        <dbReference type="ARBA" id="ARBA00001971"/>
    </source>
</evidence>
<dbReference type="Gene3D" id="3.40.50.720">
    <property type="entry name" value="NAD(P)-binding Rossmann-like Domain"/>
    <property type="match status" value="1"/>
</dbReference>
<evidence type="ECO:0000313" key="10">
    <source>
        <dbReference type="Proteomes" id="UP000016922"/>
    </source>
</evidence>
<dbReference type="Pfam" id="PF00067">
    <property type="entry name" value="p450"/>
    <property type="match status" value="1"/>
</dbReference>
<dbReference type="OrthoDB" id="1844152at2759"/>
<dbReference type="SUPFAM" id="SSF51735">
    <property type="entry name" value="NAD(P)-binding Rossmann-fold domains"/>
    <property type="match status" value="1"/>
</dbReference>
<dbReference type="eggNOG" id="KOG0157">
    <property type="taxonomic scope" value="Eukaryota"/>
</dbReference>
<evidence type="ECO:0000256" key="4">
    <source>
        <dbReference type="ARBA" id="ARBA00023002"/>
    </source>
</evidence>
<evidence type="ECO:0000259" key="8">
    <source>
        <dbReference type="Pfam" id="PF01408"/>
    </source>
</evidence>
<evidence type="ECO:0000256" key="7">
    <source>
        <dbReference type="SAM" id="Coils"/>
    </source>
</evidence>
<dbReference type="InterPro" id="IPR000683">
    <property type="entry name" value="Gfo/Idh/MocA-like_OxRdtase_N"/>
</dbReference>
<name>S3CKD1_GLAL2</name>
<evidence type="ECO:0000256" key="2">
    <source>
        <dbReference type="ARBA" id="ARBA00010617"/>
    </source>
</evidence>
<keyword evidence="5 6" id="KW-0408">Iron</keyword>
<dbReference type="PANTHER" id="PTHR46206">
    <property type="entry name" value="CYTOCHROME P450"/>
    <property type="match status" value="1"/>
</dbReference>
<dbReference type="PANTHER" id="PTHR46206:SF7">
    <property type="entry name" value="P450, PUTATIVE (EUROFUNG)-RELATED"/>
    <property type="match status" value="1"/>
</dbReference>
<keyword evidence="4" id="KW-0560">Oxidoreductase</keyword>
<dbReference type="InterPro" id="IPR036291">
    <property type="entry name" value="NAD(P)-bd_dom_sf"/>
</dbReference>
<dbReference type="RefSeq" id="XP_008086172.1">
    <property type="nucleotide sequence ID" value="XM_008087981.1"/>
</dbReference>
<dbReference type="EMBL" id="KE145370">
    <property type="protein sequence ID" value="EPE26982.1"/>
    <property type="molecule type" value="Genomic_DNA"/>
</dbReference>
<dbReference type="GO" id="GO:0016705">
    <property type="term" value="F:oxidoreductase activity, acting on paired donors, with incorporation or reduction of molecular oxygen"/>
    <property type="evidence" value="ECO:0007669"/>
    <property type="project" value="InterPro"/>
</dbReference>